<dbReference type="InterPro" id="IPR036388">
    <property type="entry name" value="WH-like_DNA-bd_sf"/>
</dbReference>
<dbReference type="STRING" id="1842727.RD110_11600"/>
<evidence type="ECO:0000256" key="1">
    <source>
        <dbReference type="ARBA" id="ARBA00023015"/>
    </source>
</evidence>
<dbReference type="KEGG" id="rhy:RD110_11600"/>
<keyword evidence="9" id="KW-1185">Reference proteome</keyword>
<evidence type="ECO:0000259" key="6">
    <source>
        <dbReference type="PROSITE" id="PS50110"/>
    </source>
</evidence>
<dbReference type="InterPro" id="IPR039420">
    <property type="entry name" value="WalR-like"/>
</dbReference>
<dbReference type="PANTHER" id="PTHR48111">
    <property type="entry name" value="REGULATOR OF RPOS"/>
    <property type="match status" value="1"/>
</dbReference>
<dbReference type="PANTHER" id="PTHR48111:SF67">
    <property type="entry name" value="TRANSCRIPTIONAL REGULATORY PROTEIN TCTD"/>
    <property type="match status" value="1"/>
</dbReference>
<evidence type="ECO:0000256" key="3">
    <source>
        <dbReference type="ARBA" id="ARBA00023163"/>
    </source>
</evidence>
<dbReference type="PROSITE" id="PS50110">
    <property type="entry name" value="RESPONSE_REGULATORY"/>
    <property type="match status" value="1"/>
</dbReference>
<dbReference type="PROSITE" id="PS51755">
    <property type="entry name" value="OMPR_PHOB"/>
    <property type="match status" value="1"/>
</dbReference>
<feature type="domain" description="OmpR/PhoB-type" evidence="7">
    <location>
        <begin position="132"/>
        <end position="228"/>
    </location>
</feature>
<evidence type="ECO:0000256" key="5">
    <source>
        <dbReference type="PROSITE-ProRule" id="PRU01091"/>
    </source>
</evidence>
<dbReference type="InterPro" id="IPR001867">
    <property type="entry name" value="OmpR/PhoB-type_DNA-bd"/>
</dbReference>
<dbReference type="GO" id="GO:0032993">
    <property type="term" value="C:protein-DNA complex"/>
    <property type="evidence" value="ECO:0007669"/>
    <property type="project" value="TreeGrafter"/>
</dbReference>
<keyword evidence="3" id="KW-0804">Transcription</keyword>
<dbReference type="AlphaFoldDB" id="A0A1P8JVG3"/>
<dbReference type="SMART" id="SM00448">
    <property type="entry name" value="REC"/>
    <property type="match status" value="1"/>
</dbReference>
<dbReference type="Gene3D" id="3.40.50.2300">
    <property type="match status" value="1"/>
</dbReference>
<feature type="modified residue" description="4-aspartylphosphate" evidence="4">
    <location>
        <position position="51"/>
    </location>
</feature>
<dbReference type="GO" id="GO:0006355">
    <property type="term" value="P:regulation of DNA-templated transcription"/>
    <property type="evidence" value="ECO:0007669"/>
    <property type="project" value="InterPro"/>
</dbReference>
<sequence length="230" mass="25314">MKLLLVEDDPAMQTTLQRALSRRGFAVQACGDGRVALQSWLDAPPDVVMLDLSLPGMDGLQVLDAARRQGLRTPVLILTARGTVGDRILGLNAGADDYLPKPFDLEELEARLRALVRRSTSLALEAETLPGPSALLVGELRCEKDSGAIYFRDQVLELSPRELALLQTLMAKPGHAVTKERLFELVFPGEQDVQYEAIEVVVYRLRKKLAHTGVTLMTLRGLGYLLKANE</sequence>
<evidence type="ECO:0000256" key="2">
    <source>
        <dbReference type="ARBA" id="ARBA00023125"/>
    </source>
</evidence>
<accession>A0A1P8JVG3</accession>
<protein>
    <submittedName>
        <fullName evidence="8">Two-component system response regulator</fullName>
    </submittedName>
</protein>
<dbReference type="InterPro" id="IPR001789">
    <property type="entry name" value="Sig_transdc_resp-reg_receiver"/>
</dbReference>
<organism evidence="8 9">
    <name type="scientific">Rhodoferax koreensis</name>
    <dbReference type="NCBI Taxonomy" id="1842727"/>
    <lineage>
        <taxon>Bacteria</taxon>
        <taxon>Pseudomonadati</taxon>
        <taxon>Pseudomonadota</taxon>
        <taxon>Betaproteobacteria</taxon>
        <taxon>Burkholderiales</taxon>
        <taxon>Comamonadaceae</taxon>
        <taxon>Rhodoferax</taxon>
    </lineage>
</organism>
<dbReference type="InterPro" id="IPR016032">
    <property type="entry name" value="Sig_transdc_resp-reg_C-effctor"/>
</dbReference>
<dbReference type="Pfam" id="PF00486">
    <property type="entry name" value="Trans_reg_C"/>
    <property type="match status" value="1"/>
</dbReference>
<feature type="DNA-binding region" description="OmpR/PhoB-type" evidence="5">
    <location>
        <begin position="132"/>
        <end position="228"/>
    </location>
</feature>
<dbReference type="Gene3D" id="1.10.10.10">
    <property type="entry name" value="Winged helix-like DNA-binding domain superfamily/Winged helix DNA-binding domain"/>
    <property type="match status" value="1"/>
</dbReference>
<dbReference type="EMBL" id="CP019236">
    <property type="protein sequence ID" value="APW37759.1"/>
    <property type="molecule type" value="Genomic_DNA"/>
</dbReference>
<evidence type="ECO:0000313" key="9">
    <source>
        <dbReference type="Proteomes" id="UP000186609"/>
    </source>
</evidence>
<keyword evidence="1" id="KW-0805">Transcription regulation</keyword>
<dbReference type="GO" id="GO:0000156">
    <property type="term" value="F:phosphorelay response regulator activity"/>
    <property type="evidence" value="ECO:0007669"/>
    <property type="project" value="TreeGrafter"/>
</dbReference>
<dbReference type="Proteomes" id="UP000186609">
    <property type="component" value="Chromosome"/>
</dbReference>
<evidence type="ECO:0000256" key="4">
    <source>
        <dbReference type="PROSITE-ProRule" id="PRU00169"/>
    </source>
</evidence>
<dbReference type="CDD" id="cd17624">
    <property type="entry name" value="REC_OmpR_PmrA-like"/>
    <property type="match status" value="1"/>
</dbReference>
<dbReference type="GO" id="GO:0005829">
    <property type="term" value="C:cytosol"/>
    <property type="evidence" value="ECO:0007669"/>
    <property type="project" value="TreeGrafter"/>
</dbReference>
<reference evidence="8 9" key="1">
    <citation type="submission" date="2017-01" db="EMBL/GenBank/DDBJ databases">
        <authorList>
            <person name="Mah S.A."/>
            <person name="Swanson W.J."/>
            <person name="Moy G.W."/>
            <person name="Vacquier V.D."/>
        </authorList>
    </citation>
    <scope>NUCLEOTIDE SEQUENCE [LARGE SCALE GENOMIC DNA]</scope>
    <source>
        <strain evidence="8 9">DCY110</strain>
    </source>
</reference>
<evidence type="ECO:0000259" key="7">
    <source>
        <dbReference type="PROSITE" id="PS51755"/>
    </source>
</evidence>
<evidence type="ECO:0000313" key="8">
    <source>
        <dbReference type="EMBL" id="APW37759.1"/>
    </source>
</evidence>
<dbReference type="InterPro" id="IPR011006">
    <property type="entry name" value="CheY-like_superfamily"/>
</dbReference>
<gene>
    <name evidence="8" type="ORF">RD110_11600</name>
</gene>
<dbReference type="Gene3D" id="6.10.250.690">
    <property type="match status" value="1"/>
</dbReference>
<dbReference type="SUPFAM" id="SSF52172">
    <property type="entry name" value="CheY-like"/>
    <property type="match status" value="1"/>
</dbReference>
<dbReference type="GO" id="GO:0000976">
    <property type="term" value="F:transcription cis-regulatory region binding"/>
    <property type="evidence" value="ECO:0007669"/>
    <property type="project" value="TreeGrafter"/>
</dbReference>
<dbReference type="SMART" id="SM00862">
    <property type="entry name" value="Trans_reg_C"/>
    <property type="match status" value="1"/>
</dbReference>
<keyword evidence="4" id="KW-0597">Phosphoprotein</keyword>
<name>A0A1P8JVG3_9BURK</name>
<dbReference type="CDD" id="cd00383">
    <property type="entry name" value="trans_reg_C"/>
    <property type="match status" value="1"/>
</dbReference>
<keyword evidence="2 5" id="KW-0238">DNA-binding</keyword>
<dbReference type="RefSeq" id="WP_076199603.1">
    <property type="nucleotide sequence ID" value="NZ_CP019236.1"/>
</dbReference>
<feature type="domain" description="Response regulatory" evidence="6">
    <location>
        <begin position="2"/>
        <end position="116"/>
    </location>
</feature>
<dbReference type="SUPFAM" id="SSF46894">
    <property type="entry name" value="C-terminal effector domain of the bipartite response regulators"/>
    <property type="match status" value="1"/>
</dbReference>
<proteinExistence type="predicted"/>
<dbReference type="Pfam" id="PF00072">
    <property type="entry name" value="Response_reg"/>
    <property type="match status" value="1"/>
</dbReference>